<evidence type="ECO:0008006" key="3">
    <source>
        <dbReference type="Google" id="ProtNLM"/>
    </source>
</evidence>
<gene>
    <name evidence="1" type="ORF">TELCIR_23422</name>
</gene>
<name>A0A2G9TCC9_TELCI</name>
<evidence type="ECO:0000313" key="1">
    <source>
        <dbReference type="EMBL" id="PIO55192.1"/>
    </source>
</evidence>
<evidence type="ECO:0000313" key="2">
    <source>
        <dbReference type="Proteomes" id="UP000230423"/>
    </source>
</evidence>
<keyword evidence="2" id="KW-1185">Reference proteome</keyword>
<dbReference type="Proteomes" id="UP000230423">
    <property type="component" value="Unassembled WGS sequence"/>
</dbReference>
<dbReference type="PANTHER" id="PTHR21593:SF36">
    <property type="entry name" value="DUF148 DOMAIN-CONTAINING PROTEIN-RELATED"/>
    <property type="match status" value="1"/>
</dbReference>
<protein>
    <recommendedName>
        <fullName evidence="3">SXP/RAL-2 family protein Ani s 5-like cation-binding domain-containing protein</fullName>
    </recommendedName>
</protein>
<dbReference type="EMBL" id="KZ388126">
    <property type="protein sequence ID" value="PIO55192.1"/>
    <property type="molecule type" value="Genomic_DNA"/>
</dbReference>
<organism evidence="1 2">
    <name type="scientific">Teladorsagia circumcincta</name>
    <name type="common">Brown stomach worm</name>
    <name type="synonym">Ostertagia circumcincta</name>
    <dbReference type="NCBI Taxonomy" id="45464"/>
    <lineage>
        <taxon>Eukaryota</taxon>
        <taxon>Metazoa</taxon>
        <taxon>Ecdysozoa</taxon>
        <taxon>Nematoda</taxon>
        <taxon>Chromadorea</taxon>
        <taxon>Rhabditida</taxon>
        <taxon>Rhabditina</taxon>
        <taxon>Rhabditomorpha</taxon>
        <taxon>Strongyloidea</taxon>
        <taxon>Trichostrongylidae</taxon>
        <taxon>Teladorsagia</taxon>
    </lineage>
</organism>
<dbReference type="InterPro" id="IPR052823">
    <property type="entry name" value="SXP/RAL-2_related"/>
</dbReference>
<dbReference type="OrthoDB" id="5871823at2759"/>
<accession>A0A2G9TCC9</accession>
<dbReference type="AlphaFoldDB" id="A0A2G9TCC9"/>
<sequence>MGGASYNPLMAGGQVQPTAPQFAQFGTQYPGYGGQSNAMDRYQSGQITPNMPMDTSRLFPASQSAYGLQQIGFPNQPRPIQQLIHQPGAFGPYSAIQGGPIGPMGYGGSSQTTGYDQFQGDDFMGTIEKPASQPPTSEPTRVIPPFMKGQSKEDQDKFYAIVQHPTWSAVEKNAKIEELIRNMSADTQNTFVQYQRASSSDLTAKRQRVHEMVAAMSPEAQQQFQKVSRQ</sequence>
<dbReference type="PANTHER" id="PTHR21593">
    <property type="entry name" value="PRION-LIKE- Q/N-RICH -DOMAIN-BEARING PROTEIN PROTEIN"/>
    <property type="match status" value="1"/>
</dbReference>
<proteinExistence type="predicted"/>
<reference evidence="1 2" key="1">
    <citation type="submission" date="2015-09" db="EMBL/GenBank/DDBJ databases">
        <title>Draft genome of the parasitic nematode Teladorsagia circumcincta isolate WARC Sus (inbred).</title>
        <authorList>
            <person name="Mitreva M."/>
        </authorList>
    </citation>
    <scope>NUCLEOTIDE SEQUENCE [LARGE SCALE GENOMIC DNA]</scope>
    <source>
        <strain evidence="1 2">S</strain>
    </source>
</reference>